<keyword evidence="2" id="KW-1185">Reference proteome</keyword>
<gene>
    <name evidence="1" type="ORF">SAMN04487818_101339</name>
</gene>
<protein>
    <submittedName>
        <fullName evidence="1">Uncharacterized protein</fullName>
    </submittedName>
</protein>
<name>A0A1H9KVC6_9PSEU</name>
<dbReference type="EMBL" id="FOGI01000001">
    <property type="protein sequence ID" value="SER03152.1"/>
    <property type="molecule type" value="Genomic_DNA"/>
</dbReference>
<dbReference type="STRING" id="155974.SAMN04487818_101339"/>
<proteinExistence type="predicted"/>
<reference evidence="2" key="1">
    <citation type="submission" date="2016-10" db="EMBL/GenBank/DDBJ databases">
        <authorList>
            <person name="Varghese N."/>
            <person name="Submissions S."/>
        </authorList>
    </citation>
    <scope>NUCLEOTIDE SEQUENCE [LARGE SCALE GENOMIC DNA]</scope>
    <source>
        <strain evidence="2">DSM 44260</strain>
    </source>
</reference>
<evidence type="ECO:0000313" key="1">
    <source>
        <dbReference type="EMBL" id="SER03152.1"/>
    </source>
</evidence>
<accession>A0A1H9KVC6</accession>
<evidence type="ECO:0000313" key="2">
    <source>
        <dbReference type="Proteomes" id="UP000199051"/>
    </source>
</evidence>
<dbReference type="Proteomes" id="UP000199051">
    <property type="component" value="Unassembled WGS sequence"/>
</dbReference>
<sequence>MGSNNGFAGWWRRARGRAPLTEHLDTAVDAGVRLDDTHGAVDADFVALGLGGTNMMAMLWSVAMGRRVVGVELRGDPALGVHWNIREDFYHHLGLIDQLMAEHYPPQRLPRRADGRPFKLRETFYTPHTEPGGIYTDEVISGFLSSLGDETHVAGLIHHTEFIDDRWADGKPTRVLTITDPPRPPECHDPSKIGRDIADVLDGPSTFQIGASEALVMMRRYLEIIEEMDLAAGVEPRVRLFLSHRVVTSDPGDEGYLKWFRQEEGFVGLPDGRKSLRLEAVRELDYKGKFRRVRVPGTRVMDLGTPELFMIAQGFNSDDAERLGFKQEDVKVDHHDGRGAVVAQADYLAGLMELNVHGRLRRRIASEFDKDGTEYWVRQIAVGHEDDPEVGWILVQVPDFKTFDPVLAGLVQPGTDRKSKEYLGAHQHLLREFYLEQVALITEIPVHELDEIQMPYGPKLFSLVERVGADAQVATNGVVAGDSFGNGHFLTSGGAITGMVGHASRVYRYWVDRDAGVAPEQAIRGLAEAIKKDTDGWLHVSAQEFSQAVPINFGQERIAAIEKQTGRSSSLRAHTIDATRRHRHSLVPLNPSDWRRLVIYAGRLHTHDLPPLLDTHPLCRDTDEVLIADPSATADSNATVEPDVTAAPMAGVARS</sequence>
<dbReference type="RefSeq" id="WP_177215380.1">
    <property type="nucleotide sequence ID" value="NZ_FOGI01000001.1"/>
</dbReference>
<dbReference type="AlphaFoldDB" id="A0A1H9KVC6"/>
<organism evidence="1 2">
    <name type="scientific">Actinokineospora terrae</name>
    <dbReference type="NCBI Taxonomy" id="155974"/>
    <lineage>
        <taxon>Bacteria</taxon>
        <taxon>Bacillati</taxon>
        <taxon>Actinomycetota</taxon>
        <taxon>Actinomycetes</taxon>
        <taxon>Pseudonocardiales</taxon>
        <taxon>Pseudonocardiaceae</taxon>
        <taxon>Actinokineospora</taxon>
    </lineage>
</organism>